<dbReference type="Pfam" id="PF00240">
    <property type="entry name" value="ubiquitin"/>
    <property type="match status" value="3"/>
</dbReference>
<keyword evidence="1" id="KW-1017">Isopeptide bond</keyword>
<evidence type="ECO:0000313" key="3">
    <source>
        <dbReference type="EMBL" id="PAN33428.1"/>
    </source>
</evidence>
<dbReference type="SMART" id="SM00213">
    <property type="entry name" value="UBQ"/>
    <property type="match status" value="3"/>
</dbReference>
<dbReference type="FunFam" id="3.10.20.90:FF:000211">
    <property type="entry name" value="Polyubiquitin 9"/>
    <property type="match status" value="1"/>
</dbReference>
<dbReference type="InterPro" id="IPR019956">
    <property type="entry name" value="Ubiquitin_dom"/>
</dbReference>
<evidence type="ECO:0000256" key="1">
    <source>
        <dbReference type="ARBA" id="ARBA00022499"/>
    </source>
</evidence>
<protein>
    <recommendedName>
        <fullName evidence="2">Ubiquitin-like domain-containing protein</fullName>
    </recommendedName>
</protein>
<organism evidence="3">
    <name type="scientific">Panicum hallii</name>
    <dbReference type="NCBI Taxonomy" id="206008"/>
    <lineage>
        <taxon>Eukaryota</taxon>
        <taxon>Viridiplantae</taxon>
        <taxon>Streptophyta</taxon>
        <taxon>Embryophyta</taxon>
        <taxon>Tracheophyta</taxon>
        <taxon>Spermatophyta</taxon>
        <taxon>Magnoliopsida</taxon>
        <taxon>Liliopsida</taxon>
        <taxon>Poales</taxon>
        <taxon>Poaceae</taxon>
        <taxon>PACMAD clade</taxon>
        <taxon>Panicoideae</taxon>
        <taxon>Panicodae</taxon>
        <taxon>Paniceae</taxon>
        <taxon>Panicinae</taxon>
        <taxon>Panicum</taxon>
        <taxon>Panicum sect. Panicum</taxon>
    </lineage>
</organism>
<dbReference type="PANTHER" id="PTHR10666">
    <property type="entry name" value="UBIQUITIN"/>
    <property type="match status" value="1"/>
</dbReference>
<dbReference type="Gene3D" id="3.10.20.90">
    <property type="entry name" value="Phosphatidylinositol 3-kinase Catalytic Subunit, Chain A, domain 1"/>
    <property type="match status" value="3"/>
</dbReference>
<sequence length="222" mass="25024">MLVYVRSPSGRTICLRAQPSDTLNTIKAKILEQHRLVFDGVQLEDNLTLADYGIQHQSTIDLQEKMQIYVMETLVGRSITLEVDSLDTIEKVKTKIESSEGLPKGQQCLIFANKQLKDNSTLADHNICKESTLLLVLHPFPRAEGTMRISAMRLDGKRIPLEVESSDTISTVKVKIYEKDGTRPIQQRIVYAGKQLEDSRTLADYYIQNESTIHVVLCLCGC</sequence>
<dbReference type="AlphaFoldDB" id="A0A2S3HZU3"/>
<dbReference type="PRINTS" id="PR00348">
    <property type="entry name" value="UBIQUITIN"/>
</dbReference>
<evidence type="ECO:0000259" key="2">
    <source>
        <dbReference type="PROSITE" id="PS50053"/>
    </source>
</evidence>
<feature type="domain" description="Ubiquitin-like" evidence="2">
    <location>
        <begin position="147"/>
        <end position="217"/>
    </location>
</feature>
<gene>
    <name evidence="3" type="ORF">PAHAL_6G020500</name>
</gene>
<feature type="domain" description="Ubiquitin-like" evidence="2">
    <location>
        <begin position="1"/>
        <end position="62"/>
    </location>
</feature>
<dbReference type="PROSITE" id="PS50053">
    <property type="entry name" value="UBIQUITIN_2"/>
    <property type="match status" value="3"/>
</dbReference>
<proteinExistence type="predicted"/>
<dbReference type="Gramene" id="PAN33428">
    <property type="protein sequence ID" value="PAN33428"/>
    <property type="gene ID" value="PAHAL_6G020500"/>
</dbReference>
<name>A0A2S3HZU3_9POAL</name>
<dbReference type="InterPro" id="IPR000626">
    <property type="entry name" value="Ubiquitin-like_dom"/>
</dbReference>
<feature type="domain" description="Ubiquitin-like" evidence="2">
    <location>
        <begin position="66"/>
        <end position="137"/>
    </location>
</feature>
<dbReference type="InterPro" id="IPR050158">
    <property type="entry name" value="Ubiquitin_ubiquitin-like"/>
</dbReference>
<dbReference type="GO" id="GO:0003729">
    <property type="term" value="F:mRNA binding"/>
    <property type="evidence" value="ECO:0007669"/>
    <property type="project" value="UniProtKB-ARBA"/>
</dbReference>
<reference evidence="3" key="1">
    <citation type="submission" date="2018-04" db="EMBL/GenBank/DDBJ databases">
        <title>WGS assembly of Panicum hallii.</title>
        <authorList>
            <person name="Lovell J."/>
            <person name="Jenkins J."/>
            <person name="Lowry D."/>
            <person name="Mamidi S."/>
            <person name="Sreedasyam A."/>
            <person name="Weng X."/>
            <person name="Barry K."/>
            <person name="Bonette J."/>
            <person name="Campitelli B."/>
            <person name="Daum C."/>
            <person name="Gordon S."/>
            <person name="Gould B."/>
            <person name="Lipzen A."/>
            <person name="Macqueen A."/>
            <person name="Palacio-Mejia J."/>
            <person name="Plott C."/>
            <person name="Shakirov E."/>
            <person name="Shu S."/>
            <person name="Yoshinaga Y."/>
            <person name="Zane M."/>
            <person name="Rokhsar D."/>
            <person name="Grimwood J."/>
            <person name="Schmutz J."/>
            <person name="Juenger T."/>
        </authorList>
    </citation>
    <scope>NUCLEOTIDE SEQUENCE [LARGE SCALE GENOMIC DNA]</scope>
    <source>
        <strain evidence="3">FIL2</strain>
    </source>
</reference>
<dbReference type="InterPro" id="IPR029071">
    <property type="entry name" value="Ubiquitin-like_domsf"/>
</dbReference>
<dbReference type="Proteomes" id="UP000243499">
    <property type="component" value="Chromosome 6"/>
</dbReference>
<dbReference type="SUPFAM" id="SSF54236">
    <property type="entry name" value="Ubiquitin-like"/>
    <property type="match status" value="3"/>
</dbReference>
<dbReference type="EMBL" id="CM008051">
    <property type="protein sequence ID" value="PAN33428.1"/>
    <property type="molecule type" value="Genomic_DNA"/>
</dbReference>
<accession>A0A2S3HZU3</accession>
<dbReference type="FunFam" id="3.10.20.90:FF:000222">
    <property type="entry name" value="Polyubiquitin 5"/>
    <property type="match status" value="1"/>
</dbReference>